<evidence type="ECO:0000313" key="1">
    <source>
        <dbReference type="EMBL" id="ABU57114.1"/>
    </source>
</evidence>
<name>A7NI17_ROSCS</name>
<sequence>MTMPFGTFPDTSLRHRDAVAEPWIESTINSLICVDVDLRVVRLFGEGSGRLLDRLICVTFVHDVDKFERRGMTGVLSWIYQASCWK</sequence>
<evidence type="ECO:0000313" key="2">
    <source>
        <dbReference type="Proteomes" id="UP000000263"/>
    </source>
</evidence>
<protein>
    <submittedName>
        <fullName evidence="1">Uncharacterized protein</fullName>
    </submittedName>
</protein>
<keyword evidence="2" id="KW-1185">Reference proteome</keyword>
<organism evidence="1 2">
    <name type="scientific">Roseiflexus castenholzii (strain DSM 13941 / HLO8)</name>
    <dbReference type="NCBI Taxonomy" id="383372"/>
    <lineage>
        <taxon>Bacteria</taxon>
        <taxon>Bacillati</taxon>
        <taxon>Chloroflexota</taxon>
        <taxon>Chloroflexia</taxon>
        <taxon>Chloroflexales</taxon>
        <taxon>Roseiflexineae</taxon>
        <taxon>Roseiflexaceae</taxon>
        <taxon>Roseiflexus</taxon>
    </lineage>
</organism>
<gene>
    <name evidence="1" type="ordered locus">Rcas_1006</name>
</gene>
<dbReference type="KEGG" id="rca:Rcas_1006"/>
<proteinExistence type="predicted"/>
<dbReference type="EMBL" id="CP000804">
    <property type="protein sequence ID" value="ABU57114.1"/>
    <property type="molecule type" value="Genomic_DNA"/>
</dbReference>
<dbReference type="HOGENOM" id="CLU_2495903_0_0_0"/>
<accession>A7NI17</accession>
<dbReference type="Proteomes" id="UP000000263">
    <property type="component" value="Chromosome"/>
</dbReference>
<reference evidence="1 2" key="1">
    <citation type="submission" date="2007-08" db="EMBL/GenBank/DDBJ databases">
        <title>Complete sequence of Roseiflexus castenholzii DSM 13941.</title>
        <authorList>
            <consortium name="US DOE Joint Genome Institute"/>
            <person name="Copeland A."/>
            <person name="Lucas S."/>
            <person name="Lapidus A."/>
            <person name="Barry K."/>
            <person name="Glavina del Rio T."/>
            <person name="Dalin E."/>
            <person name="Tice H."/>
            <person name="Pitluck S."/>
            <person name="Thompson L.S."/>
            <person name="Brettin T."/>
            <person name="Bruce D."/>
            <person name="Detter J.C."/>
            <person name="Han C."/>
            <person name="Tapia R."/>
            <person name="Schmutz J."/>
            <person name="Larimer F."/>
            <person name="Land M."/>
            <person name="Hauser L."/>
            <person name="Kyrpides N."/>
            <person name="Mikhailova N."/>
            <person name="Bryant D.A."/>
            <person name="Hanada S."/>
            <person name="Tsukatani Y."/>
            <person name="Richardson P."/>
        </authorList>
    </citation>
    <scope>NUCLEOTIDE SEQUENCE [LARGE SCALE GENOMIC DNA]</scope>
    <source>
        <strain evidence="2">DSM 13941 / HLO8</strain>
    </source>
</reference>
<dbReference type="AlphaFoldDB" id="A7NI17"/>